<keyword evidence="6" id="KW-0406">Ion transport</keyword>
<feature type="transmembrane region" description="Helical" evidence="6">
    <location>
        <begin position="562"/>
        <end position="582"/>
    </location>
</feature>
<keyword evidence="6" id="KW-0739">Sodium transport</keyword>
<dbReference type="EMBL" id="AP025591">
    <property type="protein sequence ID" value="BDG02505.1"/>
    <property type="molecule type" value="Genomic_DNA"/>
</dbReference>
<evidence type="ECO:0000256" key="2">
    <source>
        <dbReference type="ARBA" id="ARBA00022475"/>
    </source>
</evidence>
<feature type="transmembrane region" description="Helical" evidence="6">
    <location>
        <begin position="364"/>
        <end position="382"/>
    </location>
</feature>
<keyword evidence="5 6" id="KW-0472">Membrane</keyword>
<reference evidence="9" key="1">
    <citation type="journal article" date="2022" name="Int. J. Syst. Evol. Microbiol.">
        <title>Anaeromyxobacter oryzae sp. nov., Anaeromyxobacter diazotrophicus sp. nov. and Anaeromyxobacter paludicola sp. nov., isolated from paddy soils.</title>
        <authorList>
            <person name="Itoh H."/>
            <person name="Xu Z."/>
            <person name="Mise K."/>
            <person name="Masuda Y."/>
            <person name="Ushijima N."/>
            <person name="Hayakawa C."/>
            <person name="Shiratori Y."/>
            <person name="Senoo K."/>
        </authorList>
    </citation>
    <scope>NUCLEOTIDE SEQUENCE [LARGE SCALE GENOMIC DNA]</scope>
    <source>
        <strain evidence="9">Red232</strain>
    </source>
</reference>
<feature type="transmembrane region" description="Helical" evidence="6">
    <location>
        <begin position="278"/>
        <end position="302"/>
    </location>
</feature>
<keyword evidence="4 6" id="KW-1133">Transmembrane helix</keyword>
<feature type="transmembrane region" description="Helical" evidence="6">
    <location>
        <begin position="594"/>
        <end position="614"/>
    </location>
</feature>
<evidence type="ECO:0000256" key="4">
    <source>
        <dbReference type="ARBA" id="ARBA00022989"/>
    </source>
</evidence>
<comment type="catalytic activity">
    <reaction evidence="6">
        <text>Na(+)(in) + 2 H(+)(out) = Na(+)(out) + 2 H(+)(in)</text>
        <dbReference type="Rhea" id="RHEA:29251"/>
        <dbReference type="ChEBI" id="CHEBI:15378"/>
        <dbReference type="ChEBI" id="CHEBI:29101"/>
    </reaction>
</comment>
<dbReference type="InterPro" id="IPR036249">
    <property type="entry name" value="Thioredoxin-like_sf"/>
</dbReference>
<feature type="domain" description="Thioredoxin" evidence="7">
    <location>
        <begin position="3"/>
        <end position="185"/>
    </location>
</feature>
<dbReference type="InterPro" id="IPR023171">
    <property type="entry name" value="Na/H_antiporter_dom_sf"/>
</dbReference>
<comment type="function">
    <text evidence="6">Na(+)/H(+) antiporter that extrudes sodium in exchange for external protons.</text>
</comment>
<keyword evidence="9" id="KW-1185">Reference proteome</keyword>
<keyword evidence="2 6" id="KW-1003">Cell membrane</keyword>
<feature type="transmembrane region" description="Helical" evidence="6">
    <location>
        <begin position="525"/>
        <end position="550"/>
    </location>
</feature>
<feature type="transmembrane region" description="Helical" evidence="6">
    <location>
        <begin position="249"/>
        <end position="266"/>
    </location>
</feature>
<dbReference type="HAMAP" id="MF_01844">
    <property type="entry name" value="NhaA"/>
    <property type="match status" value="1"/>
</dbReference>
<evidence type="ECO:0000256" key="5">
    <source>
        <dbReference type="ARBA" id="ARBA00023136"/>
    </source>
</evidence>
<keyword evidence="6" id="KW-0050">Antiport</keyword>
<dbReference type="PROSITE" id="PS51352">
    <property type="entry name" value="THIOREDOXIN_2"/>
    <property type="match status" value="1"/>
</dbReference>
<name>A0ABM7WSW2_9BACT</name>
<keyword evidence="6" id="KW-0813">Transport</keyword>
<dbReference type="Proteomes" id="UP001162891">
    <property type="component" value="Chromosome"/>
</dbReference>
<protein>
    <recommendedName>
        <fullName evidence="6">Na(+)/H(+) antiporter NhaA</fullName>
    </recommendedName>
    <alternativeName>
        <fullName evidence="6">Sodium/proton antiporter NhaA</fullName>
    </alternativeName>
</protein>
<dbReference type="PANTHER" id="PTHR30341:SF0">
    <property type="entry name" value="NA(+)_H(+) ANTIPORTER NHAA"/>
    <property type="match status" value="1"/>
</dbReference>
<evidence type="ECO:0000256" key="3">
    <source>
        <dbReference type="ARBA" id="ARBA00022692"/>
    </source>
</evidence>
<evidence type="ECO:0000259" key="7">
    <source>
        <dbReference type="PROSITE" id="PS51352"/>
    </source>
</evidence>
<accession>A0ABM7WSW2</accession>
<feature type="transmembrane region" description="Helical" evidence="6">
    <location>
        <begin position="336"/>
        <end position="358"/>
    </location>
</feature>
<organism evidence="8 9">
    <name type="scientific">Anaeromyxobacter oryzae</name>
    <dbReference type="NCBI Taxonomy" id="2918170"/>
    <lineage>
        <taxon>Bacteria</taxon>
        <taxon>Pseudomonadati</taxon>
        <taxon>Myxococcota</taxon>
        <taxon>Myxococcia</taxon>
        <taxon>Myxococcales</taxon>
        <taxon>Cystobacterineae</taxon>
        <taxon>Anaeromyxobacteraceae</taxon>
        <taxon>Anaeromyxobacter</taxon>
    </lineage>
</organism>
<sequence>MAHDEPSSAKLRLLRAVDPDRDHIRGVRSDEAVVVVAYEDFLCPYCRRLRPVFRRLRGALGDRLVYVFRHFPNERAHPGAELAARASEAAARQGRFFEMQDRLFAREPPIGEADLVEDARAIGLDVERFARDLEGDGVRARVEQDLADGRRNGVTGTPTLFVDGVRYDGAWDFHSMLEALERPVAARVNRSARVFASLPTSAGLVLLVTAVLALVCANTAIAPLYDRIMSANVAVGPIGSQLSLTVRDWFSEGLLAVFFLLVGLEIRREMTTGALADWRAAILPILAALGGVVAPALIYLAFNRGPAFRGWAIPTATDIAFTLGLLAVLGDRIPVGLRAFVAALAVVDDILSVLTLAIFYPRSFAPSFTFAVLGASLMLIAFNRARVYAAWPYVVVSLVLWASLHALGVHAALAGVLLAMCLPTRPAPRAGPLLAQAATALASLDDAEAQARREGRDDARLEQEPVWEWAARNLSAASARLASPAERIERAVAPWSAYVILPAFAFSATGVSLRADFSSQDAGRIFAGIAVGLVVGKPLGILLASGVAIARRLAIPPEGVTLRHFVGAACLCGIGDTVALLMADRALSPADAPVAKLAVLAGSGIAGILGTLVLQRRTVPRTPAP</sequence>
<dbReference type="Gene3D" id="3.40.30.10">
    <property type="entry name" value="Glutaredoxin"/>
    <property type="match status" value="1"/>
</dbReference>
<dbReference type="RefSeq" id="WP_248360196.1">
    <property type="nucleotide sequence ID" value="NZ_AP025591.1"/>
</dbReference>
<evidence type="ECO:0000256" key="6">
    <source>
        <dbReference type="HAMAP-Rule" id="MF_01844"/>
    </source>
</evidence>
<dbReference type="NCBIfam" id="TIGR00773">
    <property type="entry name" value="NhaA"/>
    <property type="match status" value="1"/>
</dbReference>
<dbReference type="Pfam" id="PF13462">
    <property type="entry name" value="Thioredoxin_4"/>
    <property type="match status" value="1"/>
</dbReference>
<evidence type="ECO:0000313" key="9">
    <source>
        <dbReference type="Proteomes" id="UP001162891"/>
    </source>
</evidence>
<evidence type="ECO:0000256" key="1">
    <source>
        <dbReference type="ARBA" id="ARBA00004429"/>
    </source>
</evidence>
<keyword evidence="3 6" id="KW-0812">Transmembrane</keyword>
<evidence type="ECO:0000313" key="8">
    <source>
        <dbReference type="EMBL" id="BDG02505.1"/>
    </source>
</evidence>
<comment type="subcellular location">
    <subcellularLocation>
        <location evidence="1">Cell inner membrane</location>
        <topology evidence="1">Multi-pass membrane protein</topology>
    </subcellularLocation>
    <subcellularLocation>
        <location evidence="6">Cell membrane</location>
        <topology evidence="6">Multi-pass membrane protein</topology>
    </subcellularLocation>
</comment>
<gene>
    <name evidence="6" type="primary">nhaA</name>
    <name evidence="8" type="ORF">AMOR_15010</name>
</gene>
<dbReference type="PANTHER" id="PTHR30341">
    <property type="entry name" value="SODIUM ION/PROTON ANTIPORTER NHAA-RELATED"/>
    <property type="match status" value="1"/>
</dbReference>
<dbReference type="Gene3D" id="1.20.1530.10">
    <property type="entry name" value="Na+/H+ antiporter like domain"/>
    <property type="match status" value="1"/>
</dbReference>
<dbReference type="InterPro" id="IPR013766">
    <property type="entry name" value="Thioredoxin_domain"/>
</dbReference>
<keyword evidence="6" id="KW-0915">Sodium</keyword>
<dbReference type="InterPro" id="IPR012336">
    <property type="entry name" value="Thioredoxin-like_fold"/>
</dbReference>
<feature type="transmembrane region" description="Helical" evidence="6">
    <location>
        <begin position="394"/>
        <end position="420"/>
    </location>
</feature>
<proteinExistence type="inferred from homology"/>
<dbReference type="InterPro" id="IPR004670">
    <property type="entry name" value="NhaA"/>
</dbReference>
<feature type="transmembrane region" description="Helical" evidence="6">
    <location>
        <begin position="308"/>
        <end position="329"/>
    </location>
</feature>
<dbReference type="Pfam" id="PF06965">
    <property type="entry name" value="Na_H_antiport_1"/>
    <property type="match status" value="1"/>
</dbReference>
<feature type="transmembrane region" description="Helical" evidence="6">
    <location>
        <begin position="203"/>
        <end position="225"/>
    </location>
</feature>
<dbReference type="SUPFAM" id="SSF52833">
    <property type="entry name" value="Thioredoxin-like"/>
    <property type="match status" value="1"/>
</dbReference>
<comment type="similarity">
    <text evidence="6">Belongs to the NhaA Na(+)/H(+) (TC 2.A.33) antiporter family.</text>
</comment>